<dbReference type="Proteomes" id="UP000037558">
    <property type="component" value="Unassembled WGS sequence"/>
</dbReference>
<evidence type="ECO:0000313" key="2">
    <source>
        <dbReference type="EMBL" id="KOO46458.1"/>
    </source>
</evidence>
<feature type="transmembrane region" description="Helical" evidence="1">
    <location>
        <begin position="118"/>
        <end position="138"/>
    </location>
</feature>
<keyword evidence="1" id="KW-1133">Transmembrane helix</keyword>
<organism evidence="2 3">
    <name type="scientific">Priestia koreensis</name>
    <dbReference type="NCBI Taxonomy" id="284581"/>
    <lineage>
        <taxon>Bacteria</taxon>
        <taxon>Bacillati</taxon>
        <taxon>Bacillota</taxon>
        <taxon>Bacilli</taxon>
        <taxon>Bacillales</taxon>
        <taxon>Bacillaceae</taxon>
        <taxon>Priestia</taxon>
    </lineage>
</organism>
<keyword evidence="3" id="KW-1185">Reference proteome</keyword>
<comment type="caution">
    <text evidence="2">The sequence shown here is derived from an EMBL/GenBank/DDBJ whole genome shotgun (WGS) entry which is preliminary data.</text>
</comment>
<dbReference type="OrthoDB" id="2883551at2"/>
<name>A0A0M0L734_9BACI</name>
<feature type="transmembrane region" description="Helical" evidence="1">
    <location>
        <begin position="7"/>
        <end position="27"/>
    </location>
</feature>
<keyword evidence="1" id="KW-0472">Membrane</keyword>
<accession>A0A0M0L734</accession>
<dbReference type="EMBL" id="LILC01000013">
    <property type="protein sequence ID" value="KOO46458.1"/>
    <property type="molecule type" value="Genomic_DNA"/>
</dbReference>
<dbReference type="AlphaFoldDB" id="A0A0M0L734"/>
<dbReference type="PATRIC" id="fig|284581.3.peg.2429"/>
<feature type="transmembrane region" description="Helical" evidence="1">
    <location>
        <begin position="86"/>
        <end position="106"/>
    </location>
</feature>
<protein>
    <submittedName>
        <fullName evidence="2">Uncharacterized protein</fullName>
    </submittedName>
</protein>
<proteinExistence type="predicted"/>
<gene>
    <name evidence="2" type="ORF">AMD01_11570</name>
</gene>
<evidence type="ECO:0000313" key="3">
    <source>
        <dbReference type="Proteomes" id="UP000037558"/>
    </source>
</evidence>
<sequence length="139" mass="16248">MTKQGVYDYLFLIVLFMGCCTIFFSYLSLQHLPVLGFQNFETEPTYYSSHLVLIKYTWFGQENGMLVHNFHGLNQMKQIIDSIHSVIRAQIVWLSGLFILLMTILFKPRRFANYYRNSGIMLILCGLLLHILLVNIIYG</sequence>
<dbReference type="PROSITE" id="PS51257">
    <property type="entry name" value="PROKAR_LIPOPROTEIN"/>
    <property type="match status" value="1"/>
</dbReference>
<reference evidence="3" key="1">
    <citation type="submission" date="2015-08" db="EMBL/GenBank/DDBJ databases">
        <title>Fjat-14210 dsm16467.</title>
        <authorList>
            <person name="Liu B."/>
            <person name="Wang J."/>
            <person name="Zhu Y."/>
            <person name="Liu G."/>
            <person name="Chen Q."/>
            <person name="Chen Z."/>
            <person name="Lan J."/>
            <person name="Che J."/>
            <person name="Ge C."/>
            <person name="Shi H."/>
            <person name="Pan Z."/>
            <person name="Liu X."/>
        </authorList>
    </citation>
    <scope>NUCLEOTIDE SEQUENCE [LARGE SCALE GENOMIC DNA]</scope>
    <source>
        <strain evidence="3">DSM 16467</strain>
    </source>
</reference>
<evidence type="ECO:0000256" key="1">
    <source>
        <dbReference type="SAM" id="Phobius"/>
    </source>
</evidence>
<dbReference type="RefSeq" id="WP_053401552.1">
    <property type="nucleotide sequence ID" value="NZ_JAUKEN010000001.1"/>
</dbReference>
<keyword evidence="1" id="KW-0812">Transmembrane</keyword>